<evidence type="ECO:0000313" key="3">
    <source>
        <dbReference type="Proteomes" id="UP000533598"/>
    </source>
</evidence>
<proteinExistence type="predicted"/>
<keyword evidence="3" id="KW-1185">Reference proteome</keyword>
<evidence type="ECO:0000256" key="1">
    <source>
        <dbReference type="SAM" id="MobiDB-lite"/>
    </source>
</evidence>
<reference evidence="2 3" key="1">
    <citation type="submission" date="2020-08" db="EMBL/GenBank/DDBJ databases">
        <title>Sequencing the genomes of 1000 actinobacteria strains.</title>
        <authorList>
            <person name="Klenk H.-P."/>
        </authorList>
    </citation>
    <scope>NUCLEOTIDE SEQUENCE [LARGE SCALE GENOMIC DNA]</scope>
    <source>
        <strain evidence="2 3">DSM 44230</strain>
    </source>
</reference>
<dbReference type="Proteomes" id="UP000533598">
    <property type="component" value="Unassembled WGS sequence"/>
</dbReference>
<comment type="caution">
    <text evidence="2">The sequence shown here is derived from an EMBL/GenBank/DDBJ whole genome shotgun (WGS) entry which is preliminary data.</text>
</comment>
<name>A0A7W7FWG4_9PSEU</name>
<accession>A0A7W7FWG4</accession>
<gene>
    <name evidence="2" type="ORF">HNR67_005701</name>
</gene>
<organism evidence="2 3">
    <name type="scientific">Crossiella cryophila</name>
    <dbReference type="NCBI Taxonomy" id="43355"/>
    <lineage>
        <taxon>Bacteria</taxon>
        <taxon>Bacillati</taxon>
        <taxon>Actinomycetota</taxon>
        <taxon>Actinomycetes</taxon>
        <taxon>Pseudonocardiales</taxon>
        <taxon>Pseudonocardiaceae</taxon>
        <taxon>Crossiella</taxon>
    </lineage>
</organism>
<dbReference type="RefSeq" id="WP_185005311.1">
    <property type="nucleotide sequence ID" value="NZ_BAAAUI010000001.1"/>
</dbReference>
<sequence length="1711" mass="185946">MTTPLSNRHPVLLGPVRLETRFTATELLIRIYPDEWAVDKFEPKVSPAELDALDAYWTALWRAGSSTVAQQAAWRELAGRIPPGRATWLLTERKPANETERPSTAPAGAVVLPVVTSTPVPAADRQPTITYWTAIWQAHGDREKLRAADRALITAVGSPRAATIRSRRPSGVDGAELSPNNTVVVAFLVLAPHPPEKIAAKSWTTPATARLLPDRFTVLALDGDSQIFELTTNPVLGPFAVSPDPTAQDKPKINEDTGALHVPEALKWLTNFEEAHRRGLGVRIGRTTRIDAGIPTLLVYGLRENPDAAATAAALTQQLQRQLRSTSGLSLLAQGTPTNNSEQLPAGPGDQAEAARRAASASFAAADWKSTKDGPQLAGLLGLDLTQLPGLPGADGTDQAEAKAANIALWPATWGSFLRHTLHPLLDDEAVARTREFFVRNVSGRGPLPVLKIGRQPYGIVPTTDFRALSWPAANTHRHALKKVLDTAAADWDRVAAEKVQYLHKPGGDPHQKLLDILALHPGSAEYHQRYAQSVEDLFNRANLGAAGAGILDALRRLQLAPPIQALLTKLGATNPDPDLLRRLFVDSQHPLLAPLVDDRPLSEEDPIRPYDLKGRNYLGWLAANAKADLTAIRNETGFAGTAPAALLYYLARHAVLLGFADAARRLAIRAGVADPTDLADRDPLFVHVKHFSTGTGVLDSESRYRRLYSSDPLITGSTEVTVAKHIGTVLATNPDTAALKEQLDAVEVLAATPTARLERVLAEHLDLATYRLDAWRLGLATERLTELRAQPGAAQGIHLGAYGWLENVKPDLSPTDNGGYIHTPSPAQARTAAVLRSGYLANRTTERGEFAVNLSSDRVRVALELLDGLRQGQSLSALLGYRFERGLHEGHPERELDKYLAPLRAAFPLRFGKLDQPAAGAPPEFAEHEARVVIDGLELHRTVTRATDPAHRVYPFGKKGLPPNPPNDDLIAIHAEVENLRNLHDALADLAVAEGTHQALLGNHERAAATLDSYAKAGFPPEPAIVETPRSGTTLTHRFALHLRPNLSPGLSATPRAQAEPAVNDWLPQLLPLPDKLVAQVTWFDPIRKRNDGRAVSMSDLGLQPIDLLWTVRPVGETATRSDLEDRILGAVFKADTPRPDVRPKIEFTTRVAGRVTFFELSPLINALRTLLTTARPVRPTDLVPGAGVATVDRTADAAINVPRERPAAVRKALGTLLTSTTTYGTDLGALYPPAGPRTADLLKNIDTFLIRYADLIGTAGRFGLVRSGWGELTLWRGTLFAELLAALDGTAKRLDPVLKEADVLIAKYDGLPATATDEERYRLLEQAERLLSTTVTSPRPDRPRTLRTTVGTRRNTFKSTMDAIARTANTTKVTLSGLFAEIAALPPLAAIDPVGLDLTPFQLRVVEFGRDLLARAAQLKKDIEARNTLADKALLAYDAAIPGPDRVTAAIDALKAMLGEDVLVVPEFTPSEDLVDQWRDAHFDSGELLEHLAARKFPLDDWLHGVARVREQPRRWEKAVALGDVLFSGPGLLGIPSWREPALTPIQLPYRENDSWLGLEFKKDSAGKPVAITEDKVLYTAHYATGALLGQTRAGLLLDEWTEVIPAETETTGIALHYDGPDSEPPQAMLLVAPPVVTDPPQNWQRAHLVNAIRDTFAMARSRAVEPAQLDDTAYAQLLPATVMSATRQQITISTDLALANLRWKADHD</sequence>
<dbReference type="EMBL" id="JACHMH010000001">
    <property type="protein sequence ID" value="MBB4679583.1"/>
    <property type="molecule type" value="Genomic_DNA"/>
</dbReference>
<evidence type="ECO:0000313" key="2">
    <source>
        <dbReference type="EMBL" id="MBB4679583.1"/>
    </source>
</evidence>
<feature type="region of interest" description="Disordered" evidence="1">
    <location>
        <begin position="331"/>
        <end position="352"/>
    </location>
</feature>
<protein>
    <submittedName>
        <fullName evidence="2">Uncharacterized protein</fullName>
    </submittedName>
</protein>
<feature type="compositionally biased region" description="Polar residues" evidence="1">
    <location>
        <begin position="333"/>
        <end position="343"/>
    </location>
</feature>